<evidence type="ECO:0000313" key="3">
    <source>
        <dbReference type="Proteomes" id="UP000009072"/>
    </source>
</evidence>
<dbReference type="Proteomes" id="UP000009072">
    <property type="component" value="Chromosome"/>
</dbReference>
<keyword evidence="3" id="KW-1185">Reference proteome</keyword>
<sequence length="492" mass="54964">MLKNIMKVRNMKIKNKLIVGLGTIATIAIPTITVVACGTVTNPNVSTEIASIAGLRGLAGISDSTNLTPSQTSDVRLYIEKEISSIGELELTGNFKNTLPSQITNQNLNQFVKTPEQSNGVAFKLFLDETYGRNDEDGEITVFISGTALGVTHSNHFDFHFLIDDFKEEQKADTIKDAIKKLPPLELIGNFKNTLPSQITNQNLNQFVKTPPTSNGVTFSLSLINSNWEWLEFLPEDIRDNFSANDAEGELLVAISGTYQGYTLRPIIVPDSSVNFQDIFLRDSTVQPIKGFKISDNSSKILSALNKITTLNKTGDFTSTLVTEITNENLNQFVITPEPIDGVEFTLNLIRRDEEFGELHIYITGTYQGDKHVTSFWKGRFNPKIIKVSGFQIDETIITIKEALRKIPRFLTLLSDLNLVIASTVTNQNLNQFVKTPEPINGVSFTLRIYERDDDSLEIVVIGTYQDLRWFNTNIHSSGGNPIRELEFKDID</sequence>
<dbReference type="InterPro" id="IPR007326">
    <property type="entry name" value="Lipoprotein-assoc_dom"/>
</dbReference>
<dbReference type="KEGG" id="mmo:MMOB0980"/>
<accession>Q6KIJ2</accession>
<proteinExistence type="predicted"/>
<feature type="domain" description="Lipoprotein-associated type-17" evidence="1">
    <location>
        <begin position="189"/>
        <end position="263"/>
    </location>
</feature>
<organism evidence="2 3">
    <name type="scientific">Mycoplasma mobile (strain ATCC 43663 / 163K / NCTC 11711)</name>
    <name type="common">Mesomycoplasma mobile</name>
    <dbReference type="NCBI Taxonomy" id="267748"/>
    <lineage>
        <taxon>Bacteria</taxon>
        <taxon>Bacillati</taxon>
        <taxon>Mycoplasmatota</taxon>
        <taxon>Mycoplasmoidales</taxon>
        <taxon>Metamycoplasmataceae</taxon>
        <taxon>Mesomycoplasma</taxon>
    </lineage>
</organism>
<reference evidence="2 3" key="1">
    <citation type="journal article" date="2004" name="Genome Res.">
        <title>The complete genome and proteome of Mycoplasma mobile.</title>
        <authorList>
            <person name="Jaffe J.D."/>
            <person name="Stange-Thomann N."/>
            <person name="Smith C."/>
            <person name="DeCaprio D."/>
            <person name="Fisher S."/>
            <person name="Butler J."/>
            <person name="Calvo S."/>
            <person name="Elkins T."/>
            <person name="FitzGerald M.G."/>
            <person name="Hafez N."/>
            <person name="Kodira C.D."/>
            <person name="Major J."/>
            <person name="Wang S."/>
            <person name="Wilkinson J."/>
            <person name="Nicol R."/>
            <person name="Nusbaum C."/>
            <person name="Birren B."/>
            <person name="Berg H.C."/>
            <person name="Church G.M."/>
        </authorList>
    </citation>
    <scope>NUCLEOTIDE SEQUENCE [LARGE SCALE GENOMIC DNA]</scope>
    <source>
        <strain evidence="3">ATCC 43663 / 163K / NCTC 11711</strain>
    </source>
</reference>
<dbReference type="EMBL" id="AE017308">
    <property type="protein sequence ID" value="AAT27584.1"/>
    <property type="molecule type" value="Genomic_DNA"/>
</dbReference>
<feature type="domain" description="Lipoprotein-associated type-17" evidence="1">
    <location>
        <begin position="305"/>
        <end position="392"/>
    </location>
</feature>
<evidence type="ECO:0000259" key="1">
    <source>
        <dbReference type="Pfam" id="PF04200"/>
    </source>
</evidence>
<dbReference type="Pfam" id="PF04200">
    <property type="entry name" value="Lipoprotein_17"/>
    <property type="match status" value="4"/>
</dbReference>
<name>Q6KIJ2_MYCM1</name>
<gene>
    <name evidence="2" type="primary">mvspA</name>
    <name evidence="2" type="ordered locus">MMOB0980</name>
</gene>
<dbReference type="AlphaFoldDB" id="Q6KIJ2"/>
<dbReference type="HOGENOM" id="CLU_554146_0_0_14"/>
<protein>
    <submittedName>
        <fullName evidence="2">Variable surface protein mvspA</fullName>
    </submittedName>
</protein>
<evidence type="ECO:0000313" key="2">
    <source>
        <dbReference type="EMBL" id="AAT27584.1"/>
    </source>
</evidence>
<feature type="domain" description="Lipoprotein-associated type-17" evidence="1">
    <location>
        <begin position="82"/>
        <end position="167"/>
    </location>
</feature>
<feature type="domain" description="Lipoprotein-associated type-17" evidence="1">
    <location>
        <begin position="404"/>
        <end position="465"/>
    </location>
</feature>